<keyword evidence="8" id="KW-1185">Reference proteome</keyword>
<sequence length="322" mass="34252">MRIAFTSRTPEYRLFADRLAALLPAHQVLFLGSQVPADSEPLDAVVTAGGRIPRDVLQRSSLGFVQTIGTGFETVDVQAATELGVWVAHMRASATGNAESVAEHAILLLLALSRQLRTAEQGLRQREWAQPMGSALLGKVACVVGLGDIGTALAVRLQAFGMKVLGVRQDASKGGPPGVRVFGEGELHHALGEADCVVLAVRASARNENLMNEAALAAMKPGALLVNIARGSLLKPEALLAVLRSGHLAGAGLDVFWEEPVDPHHPLLQLPQVIATPHIAGVTDVNMTRSLERVASNLESYARGRRPEFLLNSPAQPRKPLT</sequence>
<keyword evidence="2 4" id="KW-0560">Oxidoreductase</keyword>
<keyword evidence="3" id="KW-0520">NAD</keyword>
<dbReference type="Gene3D" id="3.40.50.720">
    <property type="entry name" value="NAD(P)-binding Rossmann-like Domain"/>
    <property type="match status" value="2"/>
</dbReference>
<reference evidence="7 8" key="1">
    <citation type="submission" date="2022-11" db="EMBL/GenBank/DDBJ databases">
        <title>Minimal conservation of predation-associated metabolite biosynthetic gene clusters underscores biosynthetic potential of Myxococcota including descriptions for ten novel species: Archangium lansinium sp. nov., Myxococcus landrumus sp. nov., Nannocystis bai.</title>
        <authorList>
            <person name="Ahearne A."/>
            <person name="Stevens C."/>
            <person name="Dowd S."/>
        </authorList>
    </citation>
    <scope>NUCLEOTIDE SEQUENCE [LARGE SCALE GENOMIC DNA]</scope>
    <source>
        <strain evidence="7 8">NCWAL01</strain>
    </source>
</reference>
<protein>
    <submittedName>
        <fullName evidence="7">NAD(P)-dependent oxidoreductase</fullName>
    </submittedName>
</protein>
<dbReference type="RefSeq" id="WP_272142693.1">
    <property type="nucleotide sequence ID" value="NZ_JAQNDM010000002.1"/>
</dbReference>
<dbReference type="InterPro" id="IPR036291">
    <property type="entry name" value="NAD(P)-bd_dom_sf"/>
</dbReference>
<dbReference type="PANTHER" id="PTHR42789">
    <property type="entry name" value="D-ISOMER SPECIFIC 2-HYDROXYACID DEHYDROGENASE FAMILY PROTEIN (AFU_ORTHOLOGUE AFUA_6G10090)"/>
    <property type="match status" value="1"/>
</dbReference>
<comment type="caution">
    <text evidence="7">The sequence shown here is derived from an EMBL/GenBank/DDBJ whole genome shotgun (WGS) entry which is preliminary data.</text>
</comment>
<evidence type="ECO:0000259" key="5">
    <source>
        <dbReference type="Pfam" id="PF00389"/>
    </source>
</evidence>
<name>A0ABT5DFW0_9BACT</name>
<dbReference type="Pfam" id="PF00389">
    <property type="entry name" value="2-Hacid_dh"/>
    <property type="match status" value="1"/>
</dbReference>
<dbReference type="Proteomes" id="UP001221838">
    <property type="component" value="Unassembled WGS sequence"/>
</dbReference>
<dbReference type="InterPro" id="IPR050857">
    <property type="entry name" value="D-2-hydroxyacid_DH"/>
</dbReference>
<evidence type="ECO:0000259" key="6">
    <source>
        <dbReference type="Pfam" id="PF02826"/>
    </source>
</evidence>
<feature type="domain" description="D-isomer specific 2-hydroxyacid dehydrogenase NAD-binding" evidence="6">
    <location>
        <begin position="107"/>
        <end position="280"/>
    </location>
</feature>
<evidence type="ECO:0000256" key="3">
    <source>
        <dbReference type="ARBA" id="ARBA00023027"/>
    </source>
</evidence>
<dbReference type="SUPFAM" id="SSF52283">
    <property type="entry name" value="Formate/glycerate dehydrogenase catalytic domain-like"/>
    <property type="match status" value="1"/>
</dbReference>
<accession>A0ABT5DFW0</accession>
<evidence type="ECO:0000256" key="4">
    <source>
        <dbReference type="RuleBase" id="RU003719"/>
    </source>
</evidence>
<organism evidence="7 8">
    <name type="scientific">Stigmatella ashevillensis</name>
    <dbReference type="NCBI Taxonomy" id="2995309"/>
    <lineage>
        <taxon>Bacteria</taxon>
        <taxon>Pseudomonadati</taxon>
        <taxon>Myxococcota</taxon>
        <taxon>Myxococcia</taxon>
        <taxon>Myxococcales</taxon>
        <taxon>Cystobacterineae</taxon>
        <taxon>Archangiaceae</taxon>
        <taxon>Stigmatella</taxon>
    </lineage>
</organism>
<evidence type="ECO:0000313" key="7">
    <source>
        <dbReference type="EMBL" id="MDC0712557.1"/>
    </source>
</evidence>
<proteinExistence type="inferred from homology"/>
<dbReference type="SUPFAM" id="SSF51735">
    <property type="entry name" value="NAD(P)-binding Rossmann-fold domains"/>
    <property type="match status" value="1"/>
</dbReference>
<dbReference type="InterPro" id="IPR006139">
    <property type="entry name" value="D-isomer_2_OHA_DH_cat_dom"/>
</dbReference>
<dbReference type="PANTHER" id="PTHR42789:SF1">
    <property type="entry name" value="D-ISOMER SPECIFIC 2-HYDROXYACID DEHYDROGENASE FAMILY PROTEIN (AFU_ORTHOLOGUE AFUA_6G10090)"/>
    <property type="match status" value="1"/>
</dbReference>
<gene>
    <name evidence="7" type="ORF">POL68_29105</name>
</gene>
<evidence type="ECO:0000256" key="2">
    <source>
        <dbReference type="ARBA" id="ARBA00023002"/>
    </source>
</evidence>
<dbReference type="Pfam" id="PF02826">
    <property type="entry name" value="2-Hacid_dh_C"/>
    <property type="match status" value="1"/>
</dbReference>
<dbReference type="EMBL" id="JAQNDM010000002">
    <property type="protein sequence ID" value="MDC0712557.1"/>
    <property type="molecule type" value="Genomic_DNA"/>
</dbReference>
<evidence type="ECO:0000313" key="8">
    <source>
        <dbReference type="Proteomes" id="UP001221838"/>
    </source>
</evidence>
<dbReference type="InterPro" id="IPR006140">
    <property type="entry name" value="D-isomer_DH_NAD-bd"/>
</dbReference>
<feature type="domain" description="D-isomer specific 2-hydroxyacid dehydrogenase catalytic" evidence="5">
    <location>
        <begin position="40"/>
        <end position="312"/>
    </location>
</feature>
<comment type="similarity">
    <text evidence="1 4">Belongs to the D-isomer specific 2-hydroxyacid dehydrogenase family.</text>
</comment>
<evidence type="ECO:0000256" key="1">
    <source>
        <dbReference type="ARBA" id="ARBA00005854"/>
    </source>
</evidence>